<name>A0AAV9Z359_9AGAR</name>
<feature type="region of interest" description="Disordered" evidence="1">
    <location>
        <begin position="61"/>
        <end position="85"/>
    </location>
</feature>
<gene>
    <name evidence="2" type="ORF">R3P38DRAFT_3146117</name>
</gene>
<keyword evidence="3" id="KW-1185">Reference proteome</keyword>
<evidence type="ECO:0000313" key="2">
    <source>
        <dbReference type="EMBL" id="KAK6969369.1"/>
    </source>
</evidence>
<evidence type="ECO:0000313" key="3">
    <source>
        <dbReference type="Proteomes" id="UP001362999"/>
    </source>
</evidence>
<dbReference type="AlphaFoldDB" id="A0AAV9Z359"/>
<dbReference type="EMBL" id="JAWWNJ010000226">
    <property type="protein sequence ID" value="KAK6969369.1"/>
    <property type="molecule type" value="Genomic_DNA"/>
</dbReference>
<sequence>MTRSDVSPHSPKSCARQAPFLPSFHLISSTQSLPAEIAAFRAQAASKGLSFKEAILADKARDQEEGKKFEKPVGSSTRRNFGRMDGVQWNGDSFVCRRQIDGDESTPTDPSAEVAIWEPVAGEAGNEEKRREYNEPMVVSLMDIARPAKQRGKVGKLSKKHKAIQRILDLESVNDNRSERSEEEWEVEGSDVWDVQSEQWETQSEIWEIPERDYGAEEWEELYGGMYDRGAQRPNSR</sequence>
<dbReference type="Proteomes" id="UP001362999">
    <property type="component" value="Unassembled WGS sequence"/>
</dbReference>
<protein>
    <submittedName>
        <fullName evidence="2">Peptide hydrolase</fullName>
    </submittedName>
</protein>
<feature type="compositionally biased region" description="Basic and acidic residues" evidence="1">
    <location>
        <begin position="61"/>
        <end position="71"/>
    </location>
</feature>
<comment type="caution">
    <text evidence="2">The sequence shown here is derived from an EMBL/GenBank/DDBJ whole genome shotgun (WGS) entry which is preliminary data.</text>
</comment>
<keyword evidence="2" id="KW-0378">Hydrolase</keyword>
<organism evidence="2 3">
    <name type="scientific">Favolaschia claudopus</name>
    <dbReference type="NCBI Taxonomy" id="2862362"/>
    <lineage>
        <taxon>Eukaryota</taxon>
        <taxon>Fungi</taxon>
        <taxon>Dikarya</taxon>
        <taxon>Basidiomycota</taxon>
        <taxon>Agaricomycotina</taxon>
        <taxon>Agaricomycetes</taxon>
        <taxon>Agaricomycetidae</taxon>
        <taxon>Agaricales</taxon>
        <taxon>Marasmiineae</taxon>
        <taxon>Mycenaceae</taxon>
        <taxon>Favolaschia</taxon>
    </lineage>
</organism>
<accession>A0AAV9Z359</accession>
<evidence type="ECO:0000256" key="1">
    <source>
        <dbReference type="SAM" id="MobiDB-lite"/>
    </source>
</evidence>
<reference evidence="2 3" key="1">
    <citation type="journal article" date="2024" name="J Genomics">
        <title>Draft genome sequencing and assembly of Favolaschia claudopus CIRM-BRFM 2984 isolated from oak limbs.</title>
        <authorList>
            <person name="Navarro D."/>
            <person name="Drula E."/>
            <person name="Chaduli D."/>
            <person name="Cazenave R."/>
            <person name="Ahrendt S."/>
            <person name="Wang J."/>
            <person name="Lipzen A."/>
            <person name="Daum C."/>
            <person name="Barry K."/>
            <person name="Grigoriev I.V."/>
            <person name="Favel A."/>
            <person name="Rosso M.N."/>
            <person name="Martin F."/>
        </authorList>
    </citation>
    <scope>NUCLEOTIDE SEQUENCE [LARGE SCALE GENOMIC DNA]</scope>
    <source>
        <strain evidence="2 3">CIRM-BRFM 2984</strain>
    </source>
</reference>
<proteinExistence type="predicted"/>
<dbReference type="GO" id="GO:0016787">
    <property type="term" value="F:hydrolase activity"/>
    <property type="evidence" value="ECO:0007669"/>
    <property type="project" value="UniProtKB-KW"/>
</dbReference>